<name>A0A9D5C3X3_9LILI</name>
<dbReference type="PANTHER" id="PTHR31355">
    <property type="entry name" value="MICROTUBULE-ASSOCIATED PROTEIN TORTIFOLIA1"/>
    <property type="match status" value="1"/>
</dbReference>
<feature type="compositionally biased region" description="Polar residues" evidence="2">
    <location>
        <begin position="378"/>
        <end position="390"/>
    </location>
</feature>
<gene>
    <name evidence="5" type="ORF">J5N97_027278</name>
</gene>
<dbReference type="InterPro" id="IPR057600">
    <property type="entry name" value="TORTIFOLIA1/SINE1-2_N"/>
</dbReference>
<accession>A0A9D5C3X3</accession>
<evidence type="ECO:0000313" key="6">
    <source>
        <dbReference type="Proteomes" id="UP001085076"/>
    </source>
</evidence>
<evidence type="ECO:0000259" key="4">
    <source>
        <dbReference type="Pfam" id="PF24714"/>
    </source>
</evidence>
<keyword evidence="1" id="KW-0175">Coiled coil</keyword>
<dbReference type="Proteomes" id="UP001085076">
    <property type="component" value="Miscellaneous, Linkage group lg08"/>
</dbReference>
<evidence type="ECO:0000259" key="3">
    <source>
        <dbReference type="Pfam" id="PF24713"/>
    </source>
</evidence>
<dbReference type="GO" id="GO:0009826">
    <property type="term" value="P:unidimensional cell growth"/>
    <property type="evidence" value="ECO:0007669"/>
    <property type="project" value="TreeGrafter"/>
</dbReference>
<dbReference type="InterPro" id="IPR016024">
    <property type="entry name" value="ARM-type_fold"/>
</dbReference>
<evidence type="ECO:0000256" key="2">
    <source>
        <dbReference type="SAM" id="MobiDB-lite"/>
    </source>
</evidence>
<dbReference type="InterPro" id="IPR057599">
    <property type="entry name" value="TORTIFOLIA1/TORL1-2_C"/>
</dbReference>
<feature type="region of interest" description="Disordered" evidence="2">
    <location>
        <begin position="701"/>
        <end position="747"/>
    </location>
</feature>
<dbReference type="OrthoDB" id="298726at2759"/>
<feature type="compositionally biased region" description="Basic and acidic residues" evidence="2">
    <location>
        <begin position="473"/>
        <end position="482"/>
    </location>
</feature>
<dbReference type="EMBL" id="JAGGNH010000008">
    <property type="protein sequence ID" value="KAJ0966140.1"/>
    <property type="molecule type" value="Genomic_DNA"/>
</dbReference>
<feature type="region of interest" description="Disordered" evidence="2">
    <location>
        <begin position="1"/>
        <end position="35"/>
    </location>
</feature>
<keyword evidence="6" id="KW-1185">Reference proteome</keyword>
<reference evidence="5" key="2">
    <citation type="journal article" date="2022" name="Hortic Res">
        <title>The genome of Dioscorea zingiberensis sheds light on the biosynthesis, origin and evolution of the medicinally important diosgenin saponins.</title>
        <authorList>
            <person name="Li Y."/>
            <person name="Tan C."/>
            <person name="Li Z."/>
            <person name="Guo J."/>
            <person name="Li S."/>
            <person name="Chen X."/>
            <person name="Wang C."/>
            <person name="Dai X."/>
            <person name="Yang H."/>
            <person name="Song W."/>
            <person name="Hou L."/>
            <person name="Xu J."/>
            <person name="Tong Z."/>
            <person name="Xu A."/>
            <person name="Yuan X."/>
            <person name="Wang W."/>
            <person name="Yang Q."/>
            <person name="Chen L."/>
            <person name="Sun Z."/>
            <person name="Wang K."/>
            <person name="Pan B."/>
            <person name="Chen J."/>
            <person name="Bao Y."/>
            <person name="Liu F."/>
            <person name="Qi X."/>
            <person name="Gang D.R."/>
            <person name="Wen J."/>
            <person name="Li J."/>
        </authorList>
    </citation>
    <scope>NUCLEOTIDE SEQUENCE</scope>
    <source>
        <strain evidence="5">Dzin_1.0</strain>
    </source>
</reference>
<protein>
    <recommendedName>
        <fullName evidence="7">Microtubule-associated protein TORTIFOLIA1</fullName>
    </recommendedName>
</protein>
<dbReference type="GO" id="GO:0010031">
    <property type="term" value="P:circumnutation"/>
    <property type="evidence" value="ECO:0007669"/>
    <property type="project" value="TreeGrafter"/>
</dbReference>
<dbReference type="Gene3D" id="1.25.10.10">
    <property type="entry name" value="Leucine-rich Repeat Variant"/>
    <property type="match status" value="2"/>
</dbReference>
<comment type="caution">
    <text evidence="5">The sequence shown here is derived from an EMBL/GenBank/DDBJ whole genome shotgun (WGS) entry which is preliminary data.</text>
</comment>
<evidence type="ECO:0000313" key="5">
    <source>
        <dbReference type="EMBL" id="KAJ0966140.1"/>
    </source>
</evidence>
<feature type="coiled-coil region" evidence="1">
    <location>
        <begin position="562"/>
        <end position="611"/>
    </location>
</feature>
<feature type="compositionally biased region" description="Basic and acidic residues" evidence="2">
    <location>
        <begin position="714"/>
        <end position="723"/>
    </location>
</feature>
<dbReference type="GO" id="GO:0008017">
    <property type="term" value="F:microtubule binding"/>
    <property type="evidence" value="ECO:0007669"/>
    <property type="project" value="InterPro"/>
</dbReference>
<feature type="compositionally biased region" description="Basic and acidic residues" evidence="2">
    <location>
        <begin position="345"/>
        <end position="377"/>
    </location>
</feature>
<dbReference type="Pfam" id="PF24714">
    <property type="entry name" value="TOR1L1_N"/>
    <property type="match status" value="1"/>
</dbReference>
<feature type="region of interest" description="Disordered" evidence="2">
    <location>
        <begin position="445"/>
        <end position="482"/>
    </location>
</feature>
<evidence type="ECO:0008006" key="7">
    <source>
        <dbReference type="Google" id="ProtNLM"/>
    </source>
</evidence>
<evidence type="ECO:0000256" key="1">
    <source>
        <dbReference type="SAM" id="Coils"/>
    </source>
</evidence>
<sequence length="941" mass="101207">MASSLSKPASRTGTRSSPTSKPSAAAAGATSNPSISSHAAMVELKGRILSSLSKLSDRDTHQIAIDDLEKIIRTLPPDGVPTVLSSLLHDPSAAAADPKPAPAVARREPLRLLALLCAAHPDAASSHLPKIVSHIARRLKDPSSDSFVRDACRDTAGALAALYIRPSSGTEDTAGSPVVAMFVRPLLEAMGEQSKAVQAGAAACLAKVVDSAGPAAGGAAFQKLCPRICKSLSGQSFLAKGALLSVVSSLAQIGAISHQNMQPMLQSIRDCLENNDWATRKAAADTLCVLASQPIHLIADGAASTIASLEASRFDKVKPVRDSMMEALTLWKKVAGGGEDGISEGSKDGKNNEATDIEEKLDQKRSKPANKKSESLKDSSTASSPTAGDSTTKEKGSSISEKAAVLLKKKGPSLTDKELNPEFFQKLETRSSGDIEVVVPRRCIQSSNSQGEEEPESNEGDPRAPLSHNGNESSRHGDFNYNSTEKRLGAYNRLQDSDDFTQDKWAEQKGLKVKDSKSRAFDLDDRNEFIQKDSSVARGNTLRTDSLAEGSFTNNKGNWLAIQRQLSQLERQQANIMNMLQDFMGGSHDSMITLENRVRGLERIVEEMARDLAVSSGRRGGNVMLGFEGSPGRSSSKFNGYHEYSSSKYGRAGDGRMPFAERFLSSDNMISGARGRDPPWRSDAEAWDSYPYNAPRSGLVGSRRGIGAGSVDGRLPRAERDSDQAGTRRAWDKGQGPFRLGEGPSARSIWQASKDEATLEAIRVAGEDNGTPRSASRGAIRELDAEALAVDNTGPDRGPLWALWTRAMDALHAGDVDSAYAEVLSTDDELLLVKLMDKSGPVMDQLSSDIASEILRAVGQFLLEQSLFDMALTWIQQLTDMVIENGPDFLGISLEGKRQILLDLHEACAMEPPEDWDGPTPDQMMVQLASAWEINVQQLIK</sequence>
<proteinExistence type="predicted"/>
<feature type="compositionally biased region" description="Polar residues" evidence="2">
    <location>
        <begin position="1"/>
        <end position="13"/>
    </location>
</feature>
<dbReference type="PANTHER" id="PTHR31355:SF7">
    <property type="entry name" value="MICROTUBULE-ASSOCIATED PROTEIN TORTIFOLIA1"/>
    <property type="match status" value="1"/>
</dbReference>
<feature type="domain" description="TORTIFOLIA1/SINE1-2 N-terminal" evidence="4">
    <location>
        <begin position="42"/>
        <end position="333"/>
    </location>
</feature>
<dbReference type="InterPro" id="IPR011989">
    <property type="entry name" value="ARM-like"/>
</dbReference>
<dbReference type="GO" id="GO:0010005">
    <property type="term" value="C:cortical microtubule, transverse to long axis"/>
    <property type="evidence" value="ECO:0007669"/>
    <property type="project" value="TreeGrafter"/>
</dbReference>
<feature type="region of interest" description="Disordered" evidence="2">
    <location>
        <begin position="339"/>
        <end position="398"/>
    </location>
</feature>
<dbReference type="SUPFAM" id="SSF48371">
    <property type="entry name" value="ARM repeat"/>
    <property type="match status" value="1"/>
</dbReference>
<dbReference type="AlphaFoldDB" id="A0A9D5C3X3"/>
<feature type="domain" description="TORTIFOLIA1/TORL1-2 C-terminal" evidence="3">
    <location>
        <begin position="800"/>
        <end position="932"/>
    </location>
</feature>
<organism evidence="5 6">
    <name type="scientific">Dioscorea zingiberensis</name>
    <dbReference type="NCBI Taxonomy" id="325984"/>
    <lineage>
        <taxon>Eukaryota</taxon>
        <taxon>Viridiplantae</taxon>
        <taxon>Streptophyta</taxon>
        <taxon>Embryophyta</taxon>
        <taxon>Tracheophyta</taxon>
        <taxon>Spermatophyta</taxon>
        <taxon>Magnoliopsida</taxon>
        <taxon>Liliopsida</taxon>
        <taxon>Dioscoreales</taxon>
        <taxon>Dioscoreaceae</taxon>
        <taxon>Dioscorea</taxon>
    </lineage>
</organism>
<feature type="compositionally biased region" description="Low complexity" evidence="2">
    <location>
        <begin position="14"/>
        <end position="34"/>
    </location>
</feature>
<reference evidence="5" key="1">
    <citation type="submission" date="2021-03" db="EMBL/GenBank/DDBJ databases">
        <authorList>
            <person name="Li Z."/>
            <person name="Yang C."/>
        </authorList>
    </citation>
    <scope>NUCLEOTIDE SEQUENCE</scope>
    <source>
        <strain evidence="5">Dzin_1.0</strain>
        <tissue evidence="5">Leaf</tissue>
    </source>
</reference>
<dbReference type="Pfam" id="PF24713">
    <property type="entry name" value="TOR1L1_C"/>
    <property type="match status" value="1"/>
</dbReference>
<dbReference type="InterPro" id="IPR033337">
    <property type="entry name" value="TORTIFOLIA1/SINE1-2"/>
</dbReference>